<dbReference type="Pfam" id="PF17918">
    <property type="entry name" value="TetR_C_15"/>
    <property type="match status" value="1"/>
</dbReference>
<dbReference type="Proteomes" id="UP000516148">
    <property type="component" value="Chromosome"/>
</dbReference>
<dbReference type="AlphaFoldDB" id="A0A7H0LJL8"/>
<dbReference type="EMBL" id="CP061038">
    <property type="protein sequence ID" value="QNQ09871.1"/>
    <property type="molecule type" value="Genomic_DNA"/>
</dbReference>
<keyword evidence="5" id="KW-1185">Reference proteome</keyword>
<reference evidence="4 5" key="1">
    <citation type="submission" date="2020-09" db="EMBL/GenBank/DDBJ databases">
        <title>Sphingomonas sp., a new species isolated from pork steak.</title>
        <authorList>
            <person name="Heidler von Heilborn D."/>
        </authorList>
    </citation>
    <scope>NUCLEOTIDE SEQUENCE [LARGE SCALE GENOMIC DNA]</scope>
    <source>
        <strain evidence="5">S8-3T</strain>
    </source>
</reference>
<dbReference type="InterPro" id="IPR050109">
    <property type="entry name" value="HTH-type_TetR-like_transc_reg"/>
</dbReference>
<dbReference type="InterPro" id="IPR041669">
    <property type="entry name" value="TetR_C_15"/>
</dbReference>
<dbReference type="PANTHER" id="PTHR30055">
    <property type="entry name" value="HTH-TYPE TRANSCRIPTIONAL REGULATOR RUTR"/>
    <property type="match status" value="1"/>
</dbReference>
<organism evidence="4 5">
    <name type="scientific">Sphingomonas alpina</name>
    <dbReference type="NCBI Taxonomy" id="653931"/>
    <lineage>
        <taxon>Bacteria</taxon>
        <taxon>Pseudomonadati</taxon>
        <taxon>Pseudomonadota</taxon>
        <taxon>Alphaproteobacteria</taxon>
        <taxon>Sphingomonadales</taxon>
        <taxon>Sphingomonadaceae</taxon>
        <taxon>Sphingomonas</taxon>
    </lineage>
</organism>
<name>A0A7H0LJL8_9SPHN</name>
<dbReference type="InterPro" id="IPR009057">
    <property type="entry name" value="Homeodomain-like_sf"/>
</dbReference>
<dbReference type="Pfam" id="PF00440">
    <property type="entry name" value="TetR_N"/>
    <property type="match status" value="1"/>
</dbReference>
<dbReference type="GO" id="GO:0000976">
    <property type="term" value="F:transcription cis-regulatory region binding"/>
    <property type="evidence" value="ECO:0007669"/>
    <property type="project" value="TreeGrafter"/>
</dbReference>
<dbReference type="KEGG" id="spap:H3Z74_01010"/>
<dbReference type="PANTHER" id="PTHR30055:SF223">
    <property type="entry name" value="HTH-TYPE TRANSCRIPTIONAL REGULATOR UIDR"/>
    <property type="match status" value="1"/>
</dbReference>
<protein>
    <submittedName>
        <fullName evidence="4">TetR family transcriptional regulator</fullName>
    </submittedName>
</protein>
<feature type="DNA-binding region" description="H-T-H motif" evidence="2">
    <location>
        <begin position="42"/>
        <end position="61"/>
    </location>
</feature>
<feature type="domain" description="HTH tetR-type" evidence="3">
    <location>
        <begin position="19"/>
        <end position="79"/>
    </location>
</feature>
<evidence type="ECO:0000256" key="1">
    <source>
        <dbReference type="ARBA" id="ARBA00023125"/>
    </source>
</evidence>
<sequence>MARKPLVNPRKMASQERSRATVDALIEATARILVRDGFDKASTNRIAEEAGVSIGSLYQYYPSKEALVAAVIERHNQQTMRVVRGALAELATLPVEQAVRSLVAIAIEAHRIDPRLHRVIAEQIPRVGQLENVETFSRDNYALFRAYLEAHRDELRIVDAELAAFVCVTSIEALTHMAVLHRPDIASDDAVATLVDEATRLIVRYLRE</sequence>
<evidence type="ECO:0000313" key="4">
    <source>
        <dbReference type="EMBL" id="QNQ09871.1"/>
    </source>
</evidence>
<accession>A0A7H0LJL8</accession>
<evidence type="ECO:0000256" key="2">
    <source>
        <dbReference type="PROSITE-ProRule" id="PRU00335"/>
    </source>
</evidence>
<keyword evidence="1 2" id="KW-0238">DNA-binding</keyword>
<dbReference type="InterPro" id="IPR001647">
    <property type="entry name" value="HTH_TetR"/>
</dbReference>
<evidence type="ECO:0000313" key="5">
    <source>
        <dbReference type="Proteomes" id="UP000516148"/>
    </source>
</evidence>
<dbReference type="SUPFAM" id="SSF46689">
    <property type="entry name" value="Homeodomain-like"/>
    <property type="match status" value="1"/>
</dbReference>
<evidence type="ECO:0000259" key="3">
    <source>
        <dbReference type="PROSITE" id="PS50977"/>
    </source>
</evidence>
<dbReference type="PROSITE" id="PS50977">
    <property type="entry name" value="HTH_TETR_2"/>
    <property type="match status" value="1"/>
</dbReference>
<gene>
    <name evidence="4" type="ORF">H3Z74_01010</name>
</gene>
<dbReference type="GO" id="GO:0003700">
    <property type="term" value="F:DNA-binding transcription factor activity"/>
    <property type="evidence" value="ECO:0007669"/>
    <property type="project" value="TreeGrafter"/>
</dbReference>
<dbReference type="PRINTS" id="PR00455">
    <property type="entry name" value="HTHTETR"/>
</dbReference>
<dbReference type="Gene3D" id="1.10.357.10">
    <property type="entry name" value="Tetracycline Repressor, domain 2"/>
    <property type="match status" value="1"/>
</dbReference>
<proteinExistence type="predicted"/>